<feature type="domain" description="EamA" evidence="7">
    <location>
        <begin position="154"/>
        <end position="287"/>
    </location>
</feature>
<dbReference type="Gene3D" id="1.10.3730.20">
    <property type="match status" value="1"/>
</dbReference>
<reference evidence="8" key="1">
    <citation type="submission" date="2019-11" db="EMBL/GenBank/DDBJ databases">
        <authorList>
            <person name="Feng L."/>
        </authorList>
    </citation>
    <scope>NUCLEOTIDE SEQUENCE</scope>
    <source>
        <strain evidence="8">IbartlettiiLFYP30</strain>
    </source>
</reference>
<evidence type="ECO:0000259" key="7">
    <source>
        <dbReference type="Pfam" id="PF00892"/>
    </source>
</evidence>
<feature type="transmembrane region" description="Helical" evidence="6">
    <location>
        <begin position="184"/>
        <end position="202"/>
    </location>
</feature>
<feature type="transmembrane region" description="Helical" evidence="6">
    <location>
        <begin position="245"/>
        <end position="265"/>
    </location>
</feature>
<dbReference type="Pfam" id="PF00892">
    <property type="entry name" value="EamA"/>
    <property type="match status" value="2"/>
</dbReference>
<evidence type="ECO:0000256" key="1">
    <source>
        <dbReference type="ARBA" id="ARBA00004141"/>
    </source>
</evidence>
<dbReference type="PANTHER" id="PTHR32322:SF2">
    <property type="entry name" value="EAMA DOMAIN-CONTAINING PROTEIN"/>
    <property type="match status" value="1"/>
</dbReference>
<dbReference type="EMBL" id="CACRUE010000045">
    <property type="protein sequence ID" value="VYU53827.1"/>
    <property type="molecule type" value="Genomic_DNA"/>
</dbReference>
<evidence type="ECO:0000256" key="2">
    <source>
        <dbReference type="ARBA" id="ARBA00007362"/>
    </source>
</evidence>
<keyword evidence="4 6" id="KW-1133">Transmembrane helix</keyword>
<protein>
    <submittedName>
        <fullName evidence="8">Putative inner membrane transporter yiJE</fullName>
    </submittedName>
</protein>
<feature type="transmembrane region" description="Helical" evidence="6">
    <location>
        <begin position="7"/>
        <end position="25"/>
    </location>
</feature>
<evidence type="ECO:0000313" key="8">
    <source>
        <dbReference type="EMBL" id="VYU53827.1"/>
    </source>
</evidence>
<feature type="transmembrane region" description="Helical" evidence="6">
    <location>
        <begin position="124"/>
        <end position="140"/>
    </location>
</feature>
<proteinExistence type="inferred from homology"/>
<feature type="transmembrane region" description="Helical" evidence="6">
    <location>
        <begin position="271"/>
        <end position="291"/>
    </location>
</feature>
<organism evidence="8">
    <name type="scientific">Intestinibacter bartlettii</name>
    <dbReference type="NCBI Taxonomy" id="261299"/>
    <lineage>
        <taxon>Bacteria</taxon>
        <taxon>Bacillati</taxon>
        <taxon>Bacillota</taxon>
        <taxon>Clostridia</taxon>
        <taxon>Peptostreptococcales</taxon>
        <taxon>Peptostreptococcaceae</taxon>
        <taxon>Intestinibacter</taxon>
    </lineage>
</organism>
<dbReference type="GO" id="GO:0016020">
    <property type="term" value="C:membrane"/>
    <property type="evidence" value="ECO:0007669"/>
    <property type="project" value="UniProtKB-SubCell"/>
</dbReference>
<sequence length="314" mass="34486">MKSKIGYFYILLAGIFWSTLGFLVSKISDYNFSPEEVAFFRMVGGFIVISIYGKITMPTMFKITKKGILYVFAIGIVCQFIFNIAYMGSISMVGASMAAVLLYVSPVFVAIFSKIVYKEKINKIKILSLIFCVIGAFLAVTGGKIEIKELNIGGIIAGIMAAITYAMLPIFNKNALKEMDNITMSAYAFLIAAIIMCFRVNPIHTISKIDNMRVLMYILSIGIIPTAISYIVYSKGILKGVELSIAGVVASIELVLSVIIGWTLLGEDFSVVKIFGVLFMVASTFIAVKAIEEVKENKELDPNYVAEVATDCQK</sequence>
<keyword evidence="3 6" id="KW-0812">Transmembrane</keyword>
<dbReference type="AlphaFoldDB" id="A0A6N3FN67"/>
<comment type="similarity">
    <text evidence="2">Belongs to the EamA transporter family.</text>
</comment>
<keyword evidence="5 6" id="KW-0472">Membrane</keyword>
<comment type="subcellular location">
    <subcellularLocation>
        <location evidence="1">Membrane</location>
        <topology evidence="1">Multi-pass membrane protein</topology>
    </subcellularLocation>
</comment>
<name>A0A6N3FN67_9FIRM</name>
<feature type="transmembrane region" description="Helical" evidence="6">
    <location>
        <begin position="152"/>
        <end position="172"/>
    </location>
</feature>
<evidence type="ECO:0000256" key="4">
    <source>
        <dbReference type="ARBA" id="ARBA00022989"/>
    </source>
</evidence>
<dbReference type="InterPro" id="IPR000620">
    <property type="entry name" value="EamA_dom"/>
</dbReference>
<feature type="transmembrane region" description="Helical" evidence="6">
    <location>
        <begin position="214"/>
        <end position="233"/>
    </location>
</feature>
<feature type="transmembrane region" description="Helical" evidence="6">
    <location>
        <begin position="92"/>
        <end position="112"/>
    </location>
</feature>
<evidence type="ECO:0000256" key="5">
    <source>
        <dbReference type="ARBA" id="ARBA00023136"/>
    </source>
</evidence>
<feature type="transmembrane region" description="Helical" evidence="6">
    <location>
        <begin position="37"/>
        <end position="55"/>
    </location>
</feature>
<dbReference type="InterPro" id="IPR050638">
    <property type="entry name" value="AA-Vitamin_Transporters"/>
</dbReference>
<feature type="transmembrane region" description="Helical" evidence="6">
    <location>
        <begin position="67"/>
        <end position="86"/>
    </location>
</feature>
<evidence type="ECO:0000256" key="6">
    <source>
        <dbReference type="SAM" id="Phobius"/>
    </source>
</evidence>
<gene>
    <name evidence="8" type="primary">yijE</name>
    <name evidence="8" type="ORF">IBLFYP30_00501</name>
</gene>
<dbReference type="SUPFAM" id="SSF103481">
    <property type="entry name" value="Multidrug resistance efflux transporter EmrE"/>
    <property type="match status" value="2"/>
</dbReference>
<feature type="domain" description="EamA" evidence="7">
    <location>
        <begin position="5"/>
        <end position="140"/>
    </location>
</feature>
<dbReference type="RefSeq" id="WP_024038166.1">
    <property type="nucleotide sequence ID" value="NZ_CACRUE010000045.1"/>
</dbReference>
<dbReference type="PANTHER" id="PTHR32322">
    <property type="entry name" value="INNER MEMBRANE TRANSPORTER"/>
    <property type="match status" value="1"/>
</dbReference>
<dbReference type="InterPro" id="IPR037185">
    <property type="entry name" value="EmrE-like"/>
</dbReference>
<evidence type="ECO:0000256" key="3">
    <source>
        <dbReference type="ARBA" id="ARBA00022692"/>
    </source>
</evidence>
<accession>A0A6N3FN67</accession>